<evidence type="ECO:0000313" key="9">
    <source>
        <dbReference type="EMBL" id="NIR74014.1"/>
    </source>
</evidence>
<dbReference type="GO" id="GO:0006783">
    <property type="term" value="P:heme biosynthetic process"/>
    <property type="evidence" value="ECO:0007669"/>
    <property type="project" value="UniProtKB-UniRule"/>
</dbReference>
<evidence type="ECO:0000256" key="5">
    <source>
        <dbReference type="ARBA" id="ARBA00023244"/>
    </source>
</evidence>
<evidence type="ECO:0000313" key="10">
    <source>
        <dbReference type="Proteomes" id="UP000702544"/>
    </source>
</evidence>
<dbReference type="GO" id="GO:0005737">
    <property type="term" value="C:cytoplasm"/>
    <property type="evidence" value="ECO:0007669"/>
    <property type="project" value="UniProtKB-SubCell"/>
</dbReference>
<dbReference type="CDD" id="cd00419">
    <property type="entry name" value="Ferrochelatase_C"/>
    <property type="match status" value="1"/>
</dbReference>
<dbReference type="Proteomes" id="UP000702544">
    <property type="component" value="Unassembled WGS sequence"/>
</dbReference>
<evidence type="ECO:0000256" key="6">
    <source>
        <dbReference type="ARBA" id="ARBA00024536"/>
    </source>
</evidence>
<comment type="catalytic activity">
    <reaction evidence="6">
        <text>Fe-coproporphyrin III + 2 H(+) = coproporphyrin III + Fe(2+)</text>
        <dbReference type="Rhea" id="RHEA:49572"/>
        <dbReference type="ChEBI" id="CHEBI:15378"/>
        <dbReference type="ChEBI" id="CHEBI:29033"/>
        <dbReference type="ChEBI" id="CHEBI:68438"/>
        <dbReference type="ChEBI" id="CHEBI:131725"/>
        <dbReference type="EC" id="4.99.1.9"/>
    </reaction>
    <physiologicalReaction direction="right-to-left" evidence="6">
        <dbReference type="Rhea" id="RHEA:49574"/>
    </physiologicalReaction>
</comment>
<comment type="subcellular location">
    <subcellularLocation>
        <location evidence="7">Cytoplasm</location>
    </subcellularLocation>
</comment>
<dbReference type="InterPro" id="IPR033659">
    <property type="entry name" value="Ferrochelatase_N"/>
</dbReference>
<keyword evidence="4 7" id="KW-0456">Lyase</keyword>
<sequence>MAENAVKGLLVMAYGTPESLDDVRPYLTHIRHGNEPSHEAVKDLMERYELIGGPSPLYQTTVDQMKALEGALNAGDGSYRGYLGMKHWRPFVADAVQRMAADGIERAVAITLAPHYSTMSIAQYLNYVRQGLNDAERPVEMLCIKSYHDEPLFIDALAEKLGEAMNAVPPTQRDGLPVIFTAHSLPEKILKEDDPYREQLLETSRLVGERFDGLEWRFAFTSQGETKDRWLGPTLAEALDEVAAAGHDAVMCCTVGFVSEHLETLYDFDIEGAEDARQRGLAFYRAPALGTSPKYIAALAAVVRKAEAGQHEAVVRLPEEALQAPTYPTYS</sequence>
<evidence type="ECO:0000256" key="4">
    <source>
        <dbReference type="ARBA" id="ARBA00023239"/>
    </source>
</evidence>
<keyword evidence="5 7" id="KW-0627">Porphyrin biosynthesis</keyword>
<comment type="function">
    <text evidence="7">Catalyzes the ferrous insertion into protoporphyrin IX.</text>
</comment>
<comment type="catalytic activity">
    <reaction evidence="7">
        <text>heme b + 2 H(+) = protoporphyrin IX + Fe(2+)</text>
        <dbReference type="Rhea" id="RHEA:22584"/>
        <dbReference type="ChEBI" id="CHEBI:15378"/>
        <dbReference type="ChEBI" id="CHEBI:29033"/>
        <dbReference type="ChEBI" id="CHEBI:57306"/>
        <dbReference type="ChEBI" id="CHEBI:60344"/>
        <dbReference type="EC" id="4.98.1.1"/>
    </reaction>
</comment>
<keyword evidence="7" id="KW-0479">Metal-binding</keyword>
<dbReference type="Pfam" id="PF00762">
    <property type="entry name" value="Ferrochelatase"/>
    <property type="match status" value="1"/>
</dbReference>
<keyword evidence="2 7" id="KW-0408">Iron</keyword>
<keyword evidence="3 7" id="KW-0350">Heme biosynthesis</keyword>
<comment type="pathway">
    <text evidence="7">Porphyrin-containing compound metabolism; protoheme biosynthesis; protoheme from protoporphyrin-IX: step 1/1.</text>
</comment>
<dbReference type="HAMAP" id="MF_00323">
    <property type="entry name" value="Ferrochelatase"/>
    <property type="match status" value="1"/>
</dbReference>
<proteinExistence type="inferred from homology"/>
<organism evidence="9 10">
    <name type="scientific">Candidatus Kutchimonas denitrificans</name>
    <dbReference type="NCBI Taxonomy" id="3056748"/>
    <lineage>
        <taxon>Bacteria</taxon>
        <taxon>Pseudomonadati</taxon>
        <taxon>Gemmatimonadota</taxon>
        <taxon>Gemmatimonadia</taxon>
        <taxon>Candidatus Palauibacterales</taxon>
        <taxon>Candidatus Palauibacteraceae</taxon>
        <taxon>Candidatus Kutchimonas</taxon>
    </lineage>
</organism>
<dbReference type="GO" id="GO:0046872">
    <property type="term" value="F:metal ion binding"/>
    <property type="evidence" value="ECO:0007669"/>
    <property type="project" value="UniProtKB-KW"/>
</dbReference>
<evidence type="ECO:0000256" key="8">
    <source>
        <dbReference type="RuleBase" id="RU004185"/>
    </source>
</evidence>
<dbReference type="SUPFAM" id="SSF53800">
    <property type="entry name" value="Chelatase"/>
    <property type="match status" value="1"/>
</dbReference>
<accession>A0AAE4Z617</accession>
<dbReference type="EC" id="4.98.1.1" evidence="7"/>
<evidence type="ECO:0000256" key="1">
    <source>
        <dbReference type="ARBA" id="ARBA00007718"/>
    </source>
</evidence>
<dbReference type="PANTHER" id="PTHR11108:SF1">
    <property type="entry name" value="FERROCHELATASE, MITOCHONDRIAL"/>
    <property type="match status" value="1"/>
</dbReference>
<dbReference type="AlphaFoldDB" id="A0AAE4Z617"/>
<comment type="caution">
    <text evidence="9">The sequence shown here is derived from an EMBL/GenBank/DDBJ whole genome shotgun (WGS) entry which is preliminary data.</text>
</comment>
<reference evidence="9 10" key="1">
    <citation type="submission" date="2020-01" db="EMBL/GenBank/DDBJ databases">
        <title>Genomes assembled from Gulf of Kutch pelagic sediment metagenomes.</title>
        <authorList>
            <person name="Chandrashekar M."/>
            <person name="Mahajan M.S."/>
            <person name="Dave K.J."/>
            <person name="Vatsa P."/>
            <person name="Nathani N.M."/>
        </authorList>
    </citation>
    <scope>NUCLEOTIDE SEQUENCE [LARGE SCALE GENOMIC DNA]</scope>
    <source>
        <strain evidence="9">KS3-K002</strain>
    </source>
</reference>
<feature type="binding site" evidence="7">
    <location>
        <position position="263"/>
    </location>
    <ligand>
        <name>Fe(2+)</name>
        <dbReference type="ChEBI" id="CHEBI:29033"/>
    </ligand>
</feature>
<dbReference type="InterPro" id="IPR033644">
    <property type="entry name" value="Ferrochelatase_C"/>
</dbReference>
<comment type="similarity">
    <text evidence="1 7 8">Belongs to the ferrochelatase family.</text>
</comment>
<name>A0AAE4Z617_9BACT</name>
<dbReference type="CDD" id="cd03411">
    <property type="entry name" value="Ferrochelatase_N"/>
    <property type="match status" value="1"/>
</dbReference>
<protein>
    <recommendedName>
        <fullName evidence="7">Ferrochelatase</fullName>
        <ecNumber evidence="7">4.98.1.1</ecNumber>
    </recommendedName>
    <alternativeName>
        <fullName evidence="7">Heme synthase</fullName>
    </alternativeName>
    <alternativeName>
        <fullName evidence="7">Protoheme ferro-lyase</fullName>
    </alternativeName>
</protein>
<dbReference type="PANTHER" id="PTHR11108">
    <property type="entry name" value="FERROCHELATASE"/>
    <property type="match status" value="1"/>
</dbReference>
<evidence type="ECO:0000256" key="3">
    <source>
        <dbReference type="ARBA" id="ARBA00023133"/>
    </source>
</evidence>
<dbReference type="NCBIfam" id="TIGR00109">
    <property type="entry name" value="hemH"/>
    <property type="match status" value="1"/>
</dbReference>
<gene>
    <name evidence="7" type="primary">hemH</name>
    <name evidence="9" type="ORF">GWO12_02685</name>
</gene>
<dbReference type="Gene3D" id="3.40.50.1400">
    <property type="match status" value="2"/>
</dbReference>
<evidence type="ECO:0000256" key="7">
    <source>
        <dbReference type="HAMAP-Rule" id="MF_00323"/>
    </source>
</evidence>
<dbReference type="GO" id="GO:0004325">
    <property type="term" value="F:ferrochelatase activity"/>
    <property type="evidence" value="ECO:0007669"/>
    <property type="project" value="UniProtKB-UniRule"/>
</dbReference>
<keyword evidence="7" id="KW-0963">Cytoplasm</keyword>
<evidence type="ECO:0000256" key="2">
    <source>
        <dbReference type="ARBA" id="ARBA00023004"/>
    </source>
</evidence>
<dbReference type="InterPro" id="IPR001015">
    <property type="entry name" value="Ferrochelatase"/>
</dbReference>
<feature type="binding site" evidence="7">
    <location>
        <position position="183"/>
    </location>
    <ligand>
        <name>Fe(2+)</name>
        <dbReference type="ChEBI" id="CHEBI:29033"/>
    </ligand>
</feature>
<dbReference type="EMBL" id="JAACAK010000018">
    <property type="protein sequence ID" value="NIR74014.1"/>
    <property type="molecule type" value="Genomic_DNA"/>
</dbReference>